<dbReference type="InterPro" id="IPR016084">
    <property type="entry name" value="Haem_Oase-like_multi-hlx"/>
</dbReference>
<evidence type="ECO:0000313" key="6">
    <source>
        <dbReference type="Proteomes" id="UP000256328"/>
    </source>
</evidence>
<dbReference type="PANTHER" id="PTHR10720:SF0">
    <property type="entry name" value="HEME OXYGENASE"/>
    <property type="match status" value="1"/>
</dbReference>
<accession>A0A3D8SIE6</accession>
<dbReference type="OrthoDB" id="652091at2759"/>
<keyword evidence="2" id="KW-0479">Metal-binding</keyword>
<name>A0A3D8SIE6_9HELO</name>
<dbReference type="GO" id="GO:0004392">
    <property type="term" value="F:heme oxygenase (decyclizing) activity"/>
    <property type="evidence" value="ECO:0007669"/>
    <property type="project" value="InterPro"/>
</dbReference>
<keyword evidence="4" id="KW-0472">Membrane</keyword>
<evidence type="ECO:0008006" key="7">
    <source>
        <dbReference type="Google" id="ProtNLM"/>
    </source>
</evidence>
<feature type="transmembrane region" description="Helical" evidence="4">
    <location>
        <begin position="388"/>
        <end position="407"/>
    </location>
</feature>
<evidence type="ECO:0000313" key="5">
    <source>
        <dbReference type="EMBL" id="RDW85558.1"/>
    </source>
</evidence>
<keyword evidence="1" id="KW-0349">Heme</keyword>
<dbReference type="PANTHER" id="PTHR10720">
    <property type="entry name" value="HEME OXYGENASE"/>
    <property type="match status" value="1"/>
</dbReference>
<keyword evidence="6" id="KW-1185">Reference proteome</keyword>
<dbReference type="InterPro" id="IPR002051">
    <property type="entry name" value="Haem_Oase"/>
</dbReference>
<evidence type="ECO:0000256" key="4">
    <source>
        <dbReference type="SAM" id="Phobius"/>
    </source>
</evidence>
<dbReference type="SUPFAM" id="SSF48613">
    <property type="entry name" value="Heme oxygenase-like"/>
    <property type="match status" value="1"/>
</dbReference>
<gene>
    <name evidence="5" type="ORF">BP5796_03883</name>
</gene>
<dbReference type="AlphaFoldDB" id="A0A3D8SIE6"/>
<evidence type="ECO:0000256" key="3">
    <source>
        <dbReference type="ARBA" id="ARBA00023004"/>
    </source>
</evidence>
<dbReference type="CDD" id="cd19165">
    <property type="entry name" value="HemeO"/>
    <property type="match status" value="1"/>
</dbReference>
<dbReference type="EMBL" id="PDLN01000005">
    <property type="protein sequence ID" value="RDW85558.1"/>
    <property type="molecule type" value="Genomic_DNA"/>
</dbReference>
<comment type="caution">
    <text evidence="5">The sequence shown here is derived from an EMBL/GenBank/DDBJ whole genome shotgun (WGS) entry which is preliminary data.</text>
</comment>
<evidence type="ECO:0000256" key="1">
    <source>
        <dbReference type="ARBA" id="ARBA00022617"/>
    </source>
</evidence>
<dbReference type="Pfam" id="PF01126">
    <property type="entry name" value="Heme_oxygenase"/>
    <property type="match status" value="1"/>
</dbReference>
<dbReference type="GO" id="GO:0006788">
    <property type="term" value="P:heme oxidation"/>
    <property type="evidence" value="ECO:0007669"/>
    <property type="project" value="InterPro"/>
</dbReference>
<dbReference type="GO" id="GO:0046872">
    <property type="term" value="F:metal ion binding"/>
    <property type="evidence" value="ECO:0007669"/>
    <property type="project" value="UniProtKB-KW"/>
</dbReference>
<evidence type="ECO:0000256" key="2">
    <source>
        <dbReference type="ARBA" id="ARBA00022723"/>
    </source>
</evidence>
<proteinExistence type="predicted"/>
<protein>
    <recommendedName>
        <fullName evidence="7">Heme oxygenase-like protein</fullName>
    </recommendedName>
</protein>
<organism evidence="5 6">
    <name type="scientific">Coleophoma crateriformis</name>
    <dbReference type="NCBI Taxonomy" id="565419"/>
    <lineage>
        <taxon>Eukaryota</taxon>
        <taxon>Fungi</taxon>
        <taxon>Dikarya</taxon>
        <taxon>Ascomycota</taxon>
        <taxon>Pezizomycotina</taxon>
        <taxon>Leotiomycetes</taxon>
        <taxon>Helotiales</taxon>
        <taxon>Dermateaceae</taxon>
        <taxon>Coleophoma</taxon>
    </lineage>
</organism>
<dbReference type="InterPro" id="IPR016053">
    <property type="entry name" value="Haem_Oase-like"/>
</dbReference>
<sequence>MAESKMDSPLVLPHAKTEDTCSLSEQINFSTRSSHTQLNRLILARLPLALPPYSLNPSTYAYGLLHIAPVYITFESLWGRILDESGNFSIKGSSQTYSILSRLHLPGLQRSRRLRADIKVLSGLSEQEVKEILHKISLHVRTSEFITHLTISVGAKPHVLLAYAWVMYMALFAGGRHLRAFLYNAGTDFWTRSPGQPPEKMPQSHTAPGPAVAPGLRFFQFPGEEDGEDIKRQFKERFAESETLLSHAEKHDIVQEAQHIFAFMVDLIGELDHGCGSIDVNLAETEKADVPTALRSQGNAFTAREWRSKIQASVPDQQMQSELSTIQALRVRAHLEIARIRRLSFATRFRMLGFSVRKATAPFNCRLLMSSPMNNKAGPLKINDAGTVLLFAFVMGLLSFLIWSIFFKTSHYFGF</sequence>
<reference evidence="5 6" key="1">
    <citation type="journal article" date="2018" name="IMA Fungus">
        <title>IMA Genome-F 9: Draft genome sequence of Annulohypoxylon stygium, Aspergillus mulundensis, Berkeleyomyces basicola (syn. Thielaviopsis basicola), Ceratocystis smalleyi, two Cercospora beticola strains, Coleophoma cylindrospora, Fusarium fracticaudum, Phialophora cf. hyalina, and Morchella septimelata.</title>
        <authorList>
            <person name="Wingfield B.D."/>
            <person name="Bills G.F."/>
            <person name="Dong Y."/>
            <person name="Huang W."/>
            <person name="Nel W.J."/>
            <person name="Swalarsk-Parry B.S."/>
            <person name="Vaghefi N."/>
            <person name="Wilken P.M."/>
            <person name="An Z."/>
            <person name="de Beer Z.W."/>
            <person name="De Vos L."/>
            <person name="Chen L."/>
            <person name="Duong T.A."/>
            <person name="Gao Y."/>
            <person name="Hammerbacher A."/>
            <person name="Kikkert J.R."/>
            <person name="Li Y."/>
            <person name="Li H."/>
            <person name="Li K."/>
            <person name="Li Q."/>
            <person name="Liu X."/>
            <person name="Ma X."/>
            <person name="Naidoo K."/>
            <person name="Pethybridge S.J."/>
            <person name="Sun J."/>
            <person name="Steenkamp E.T."/>
            <person name="van der Nest M.A."/>
            <person name="van Wyk S."/>
            <person name="Wingfield M.J."/>
            <person name="Xiong C."/>
            <person name="Yue Q."/>
            <person name="Zhang X."/>
        </authorList>
    </citation>
    <scope>NUCLEOTIDE SEQUENCE [LARGE SCALE GENOMIC DNA]</scope>
    <source>
        <strain evidence="5 6">BP5796</strain>
    </source>
</reference>
<keyword evidence="4" id="KW-0812">Transmembrane</keyword>
<keyword evidence="3" id="KW-0408">Iron</keyword>
<keyword evidence="4" id="KW-1133">Transmembrane helix</keyword>
<dbReference type="Proteomes" id="UP000256328">
    <property type="component" value="Unassembled WGS sequence"/>
</dbReference>
<dbReference type="Gene3D" id="1.20.910.10">
    <property type="entry name" value="Heme oxygenase-like"/>
    <property type="match status" value="1"/>
</dbReference>